<evidence type="ECO:0000256" key="1">
    <source>
        <dbReference type="ARBA" id="ARBA00004167"/>
    </source>
</evidence>
<accession>A0A183BUB4</accession>
<evidence type="ECO:0000313" key="9">
    <source>
        <dbReference type="Proteomes" id="UP000050741"/>
    </source>
</evidence>
<evidence type="ECO:0000256" key="4">
    <source>
        <dbReference type="ARBA" id="ARBA00022679"/>
    </source>
</evidence>
<keyword evidence="6" id="KW-1133">Transmembrane helix</keyword>
<dbReference type="Proteomes" id="UP000050741">
    <property type="component" value="Unassembled WGS sequence"/>
</dbReference>
<comment type="subcellular location">
    <subcellularLocation>
        <location evidence="1">Membrane</location>
        <topology evidence="1">Single-pass membrane protein</topology>
    </subcellularLocation>
</comment>
<keyword evidence="7" id="KW-0472">Membrane</keyword>
<evidence type="ECO:0000256" key="2">
    <source>
        <dbReference type="ARBA" id="ARBA00007647"/>
    </source>
</evidence>
<keyword evidence="4 8" id="KW-0808">Transferase</keyword>
<evidence type="ECO:0000256" key="8">
    <source>
        <dbReference type="RuleBase" id="RU366017"/>
    </source>
</evidence>
<protein>
    <recommendedName>
        <fullName evidence="8">Glycosyltransferase family 92 protein</fullName>
        <ecNumber evidence="8">2.4.1.-</ecNumber>
    </recommendedName>
</protein>
<dbReference type="AlphaFoldDB" id="A0A183BUB4"/>
<dbReference type="GO" id="GO:0016757">
    <property type="term" value="F:glycosyltransferase activity"/>
    <property type="evidence" value="ECO:0007669"/>
    <property type="project" value="UniProtKB-UniRule"/>
</dbReference>
<proteinExistence type="inferred from homology"/>
<evidence type="ECO:0000256" key="6">
    <source>
        <dbReference type="ARBA" id="ARBA00022989"/>
    </source>
</evidence>
<dbReference type="InterPro" id="IPR052012">
    <property type="entry name" value="GTase_92"/>
</dbReference>
<reference evidence="9" key="1">
    <citation type="submission" date="2014-05" db="EMBL/GenBank/DDBJ databases">
        <title>The genome and life-stage specific transcriptomes of Globodera pallida elucidate key aspects of plant parasitism by a cyst nematode.</title>
        <authorList>
            <person name="Cotton J.A."/>
            <person name="Lilley C.J."/>
            <person name="Jones L.M."/>
            <person name="Kikuchi T."/>
            <person name="Reid A.J."/>
            <person name="Thorpe P."/>
            <person name="Tsai I.J."/>
            <person name="Beasley H."/>
            <person name="Blok V."/>
            <person name="Cock P.J.A."/>
            <person name="Van den Akker S.E."/>
            <person name="Holroyd N."/>
            <person name="Hunt M."/>
            <person name="Mantelin S."/>
            <person name="Naghra H."/>
            <person name="Pain A."/>
            <person name="Palomares-Rius J.E."/>
            <person name="Zarowiecki M."/>
            <person name="Berriman M."/>
            <person name="Jones J.T."/>
            <person name="Urwin P.E."/>
        </authorList>
    </citation>
    <scope>NUCLEOTIDE SEQUENCE [LARGE SCALE GENOMIC DNA]</scope>
    <source>
        <strain evidence="9">Lindley</strain>
    </source>
</reference>
<keyword evidence="5" id="KW-0812">Transmembrane</keyword>
<organism evidence="9 10">
    <name type="scientific">Globodera pallida</name>
    <name type="common">Potato cyst nematode worm</name>
    <name type="synonym">Heterodera pallida</name>
    <dbReference type="NCBI Taxonomy" id="36090"/>
    <lineage>
        <taxon>Eukaryota</taxon>
        <taxon>Metazoa</taxon>
        <taxon>Ecdysozoa</taxon>
        <taxon>Nematoda</taxon>
        <taxon>Chromadorea</taxon>
        <taxon>Rhabditida</taxon>
        <taxon>Tylenchina</taxon>
        <taxon>Tylenchomorpha</taxon>
        <taxon>Tylenchoidea</taxon>
        <taxon>Heteroderidae</taxon>
        <taxon>Heteroderinae</taxon>
        <taxon>Globodera</taxon>
    </lineage>
</organism>
<dbReference type="EC" id="2.4.1.-" evidence="8"/>
<dbReference type="WBParaSite" id="GPLIN_000420000">
    <property type="protein sequence ID" value="GPLIN_000420000"/>
    <property type="gene ID" value="GPLIN_000420000"/>
</dbReference>
<dbReference type="InterPro" id="IPR008166">
    <property type="entry name" value="Glyco_transf_92"/>
</dbReference>
<reference evidence="10" key="2">
    <citation type="submission" date="2016-06" db="UniProtKB">
        <authorList>
            <consortium name="WormBaseParasite"/>
        </authorList>
    </citation>
    <scope>IDENTIFICATION</scope>
</reference>
<dbReference type="Pfam" id="PF01697">
    <property type="entry name" value="Glyco_transf_92"/>
    <property type="match status" value="1"/>
</dbReference>
<evidence type="ECO:0000256" key="7">
    <source>
        <dbReference type="ARBA" id="ARBA00023136"/>
    </source>
</evidence>
<evidence type="ECO:0000256" key="5">
    <source>
        <dbReference type="ARBA" id="ARBA00022692"/>
    </source>
</evidence>
<dbReference type="PANTHER" id="PTHR21645:SF2">
    <property type="entry name" value="GLYCOSYLTRANSFERASE FAMILY 92 PROTEIN F59C6.8"/>
    <property type="match status" value="1"/>
</dbReference>
<dbReference type="PANTHER" id="PTHR21645">
    <property type="entry name" value="GLYCOSYLTRANSFERASE FAMILY 92 PROTEIN"/>
    <property type="match status" value="1"/>
</dbReference>
<comment type="similarity">
    <text evidence="2 8">Belongs to the glycosyltransferase 92 family.</text>
</comment>
<name>A0A183BUB4_GLOPA</name>
<sequence length="199" mass="22472">MGQNDQQNFAAKSRQFVLISAVYSAKSRIYSDNKFVLLINAPVGGEIESTTFVAKSTNGTDHSQQNFALFRAAPPNEFCKWTIYMAVFDSVAYPTSLSLGYGATGVNVEIERQYLKKRVQVGTCLSPLFMTEHWQLVVLAIEIYRHYGIKLQVVYLMSAIESIYKILKVYNQKDMDQKELKMQIWSSIGGIKPPHTPTA</sequence>
<dbReference type="GO" id="GO:0016020">
    <property type="term" value="C:membrane"/>
    <property type="evidence" value="ECO:0007669"/>
    <property type="project" value="UniProtKB-SubCell"/>
</dbReference>
<keyword evidence="3 8" id="KW-0328">Glycosyltransferase</keyword>
<evidence type="ECO:0000256" key="3">
    <source>
        <dbReference type="ARBA" id="ARBA00022676"/>
    </source>
</evidence>
<evidence type="ECO:0000313" key="10">
    <source>
        <dbReference type="WBParaSite" id="GPLIN_000420000"/>
    </source>
</evidence>
<keyword evidence="9" id="KW-1185">Reference proteome</keyword>